<feature type="transmembrane region" description="Helical" evidence="1">
    <location>
        <begin position="12"/>
        <end position="30"/>
    </location>
</feature>
<feature type="transmembrane region" description="Helical" evidence="1">
    <location>
        <begin position="42"/>
        <end position="61"/>
    </location>
</feature>
<feature type="domain" description="DUF218" evidence="2">
    <location>
        <begin position="82"/>
        <end position="243"/>
    </location>
</feature>
<dbReference type="CDD" id="cd06259">
    <property type="entry name" value="YdcF-like"/>
    <property type="match status" value="1"/>
</dbReference>
<dbReference type="OrthoDB" id="9809813at2"/>
<proteinExistence type="predicted"/>
<dbReference type="GO" id="GO:0000270">
    <property type="term" value="P:peptidoglycan metabolic process"/>
    <property type="evidence" value="ECO:0007669"/>
    <property type="project" value="TreeGrafter"/>
</dbReference>
<evidence type="ECO:0000256" key="1">
    <source>
        <dbReference type="SAM" id="Phobius"/>
    </source>
</evidence>
<keyword evidence="1" id="KW-0472">Membrane</keyword>
<dbReference type="PANTHER" id="PTHR30336">
    <property type="entry name" value="INNER MEMBRANE PROTEIN, PROBABLE PERMEASE"/>
    <property type="match status" value="1"/>
</dbReference>
<gene>
    <name evidence="3" type="ORF">FX988_01496</name>
</gene>
<organism evidence="3 4">
    <name type="scientific">Paraglaciecola mesophila</name>
    <dbReference type="NCBI Taxonomy" id="197222"/>
    <lineage>
        <taxon>Bacteria</taxon>
        <taxon>Pseudomonadati</taxon>
        <taxon>Pseudomonadota</taxon>
        <taxon>Gammaproteobacteria</taxon>
        <taxon>Alteromonadales</taxon>
        <taxon>Alteromonadaceae</taxon>
        <taxon>Paraglaciecola</taxon>
    </lineage>
</organism>
<dbReference type="InterPro" id="IPR051599">
    <property type="entry name" value="Cell_Envelope_Assoc"/>
</dbReference>
<keyword evidence="1" id="KW-0812">Transmembrane</keyword>
<reference evidence="3 4" key="1">
    <citation type="submission" date="2019-12" db="EMBL/GenBank/DDBJ databases">
        <title>Genome sequencing and assembly of endphytes of Porphyra tenera.</title>
        <authorList>
            <person name="Park J.M."/>
            <person name="Shin R."/>
            <person name="Jo S.H."/>
        </authorList>
    </citation>
    <scope>NUCLEOTIDE SEQUENCE [LARGE SCALE GENOMIC DNA]</scope>
    <source>
        <strain evidence="3 4">GPM4</strain>
    </source>
</reference>
<keyword evidence="1" id="KW-1133">Transmembrane helix</keyword>
<dbReference type="EMBL" id="CP047656">
    <property type="protein sequence ID" value="QHJ11268.1"/>
    <property type="molecule type" value="Genomic_DNA"/>
</dbReference>
<dbReference type="GO" id="GO:0005886">
    <property type="term" value="C:plasma membrane"/>
    <property type="evidence" value="ECO:0007669"/>
    <property type="project" value="TreeGrafter"/>
</dbReference>
<evidence type="ECO:0000313" key="4">
    <source>
        <dbReference type="Proteomes" id="UP000464524"/>
    </source>
</evidence>
<dbReference type="InterPro" id="IPR003848">
    <property type="entry name" value="DUF218"/>
</dbReference>
<dbReference type="Proteomes" id="UP000464524">
    <property type="component" value="Chromosome"/>
</dbReference>
<dbReference type="PANTHER" id="PTHR30336:SF4">
    <property type="entry name" value="ENVELOPE BIOGENESIS FACTOR ELYC"/>
    <property type="match status" value="1"/>
</dbReference>
<dbReference type="RefSeq" id="WP_160179028.1">
    <property type="nucleotide sequence ID" value="NZ_CP047656.1"/>
</dbReference>
<name>A0A857JJ45_9ALTE</name>
<accession>A0A857JJ45</accession>
<dbReference type="GO" id="GO:0043164">
    <property type="term" value="P:Gram-negative-bacterium-type cell wall biogenesis"/>
    <property type="evidence" value="ECO:0007669"/>
    <property type="project" value="TreeGrafter"/>
</dbReference>
<dbReference type="KEGG" id="pmes:FX988_01496"/>
<evidence type="ECO:0000259" key="2">
    <source>
        <dbReference type="Pfam" id="PF02698"/>
    </source>
</evidence>
<evidence type="ECO:0000313" key="3">
    <source>
        <dbReference type="EMBL" id="QHJ11268.1"/>
    </source>
</evidence>
<keyword evidence="4" id="KW-1185">Reference proteome</keyword>
<protein>
    <recommendedName>
        <fullName evidence="2">DUF218 domain-containing protein</fullName>
    </recommendedName>
</protein>
<dbReference type="Pfam" id="PF02698">
    <property type="entry name" value="DUF218"/>
    <property type="match status" value="1"/>
</dbReference>
<dbReference type="AlphaFoldDB" id="A0A857JJ45"/>
<sequence length="251" mass="28627">MLQFLANSLSSPLVHGPLLFLMLQLFSRIASKGKRVFQWLSWLPILWVFFCSLVYPSVLLIKPLEDQYPTVKVSSKLWQSADAIVVLACNHFDDEGLPFVSRWPQCTMQRNLHAALMYKEKHLPIHLAAGVLNELDSASQAHYNKTFLMTLGVSANDIYTYPQGHDTESEVDALAPHLTDKYVALVTSASHLPRAVQYFELHGIKVLPIPVEHLSRKNVSFTIGLPNAFSLYRSERAIHEYLGLIYQRYFR</sequence>